<keyword evidence="2" id="KW-1185">Reference proteome</keyword>
<gene>
    <name evidence="1" type="ORF">SAMN05216188_115143</name>
</gene>
<dbReference type="EMBL" id="FOFR01000015">
    <property type="protein sequence ID" value="SER77828.1"/>
    <property type="molecule type" value="Genomic_DNA"/>
</dbReference>
<dbReference type="Proteomes" id="UP000199352">
    <property type="component" value="Unassembled WGS sequence"/>
</dbReference>
<dbReference type="AlphaFoldDB" id="A0A1H9RYU9"/>
<accession>A0A1H9RYU9</accession>
<evidence type="ECO:0000313" key="2">
    <source>
        <dbReference type="Proteomes" id="UP000199352"/>
    </source>
</evidence>
<proteinExistence type="predicted"/>
<sequence>MRARARCGHDTPPSRFGTSRRVAQRLWFLTTAVPLCLIPRTLGRGQMIKGPSCGGVAAAPRWRAAAKVPRSS</sequence>
<organism evidence="1 2">
    <name type="scientific">Lentzea xinjiangensis</name>
    <dbReference type="NCBI Taxonomy" id="402600"/>
    <lineage>
        <taxon>Bacteria</taxon>
        <taxon>Bacillati</taxon>
        <taxon>Actinomycetota</taxon>
        <taxon>Actinomycetes</taxon>
        <taxon>Pseudonocardiales</taxon>
        <taxon>Pseudonocardiaceae</taxon>
        <taxon>Lentzea</taxon>
    </lineage>
</organism>
<reference evidence="2" key="1">
    <citation type="submission" date="2016-10" db="EMBL/GenBank/DDBJ databases">
        <authorList>
            <person name="Varghese N."/>
            <person name="Submissions S."/>
        </authorList>
    </citation>
    <scope>NUCLEOTIDE SEQUENCE [LARGE SCALE GENOMIC DNA]</scope>
    <source>
        <strain evidence="2">CGMCC 4.3525</strain>
    </source>
</reference>
<protein>
    <submittedName>
        <fullName evidence="1">Uncharacterized protein</fullName>
    </submittedName>
</protein>
<name>A0A1H9RYU9_9PSEU</name>
<evidence type="ECO:0000313" key="1">
    <source>
        <dbReference type="EMBL" id="SER77828.1"/>
    </source>
</evidence>